<sequence>MVGLKMNSENKKISFGFSKLSKKSNVPLQTPKTTKAVELIDYLEGSEIKVKKHSYGFSAVEKIERGPLIIPIKGSSNTLTDRIEKETLKNKNLKIEKEDTEDTRPDSELSIEDLAARQLLREARNRLTQEKNTSKIHTLPLVDEKVILDGEEPSIEDYESVPIGDYGLAMLRGMGWKEGMCIGKNQTYVKPPEPELRPKGLGLGAQKIVDTDQQDVFDKNGKKLLLTSGAFGKIIAGSHKGLFCEIQGLDDESGRIIVKTNKSGQILTLNELFVKPVSKDDYMLGSKVLNNAKYEEYKEQEMKSETSSKNRSSPVLEDEKCRSSSNTSYPKKEKGEVHGNAMSNQQNKMLGLDPSTLIKEKKHHRNSSKDDYERRKYKDKSKKRDESRSTSRRDSSRNKNRRYSYSTSSSEDKSSTEETSSSAEDRHQSRSGKSKKA</sequence>
<dbReference type="InterPro" id="IPR026822">
    <property type="entry name" value="Spp2/MOS2_G-patch"/>
</dbReference>
<protein>
    <recommendedName>
        <fullName evidence="5">G-patch domain-containing protein</fullName>
    </recommendedName>
</protein>
<dbReference type="SMART" id="SM00443">
    <property type="entry name" value="G_patch"/>
    <property type="match status" value="1"/>
</dbReference>
<name>A0ABD2P719_9CUCU</name>
<dbReference type="PROSITE" id="PS50174">
    <property type="entry name" value="G_PATCH"/>
    <property type="match status" value="1"/>
</dbReference>
<feature type="domain" description="G-patch" evidence="5">
    <location>
        <begin position="163"/>
        <end position="192"/>
    </location>
</feature>
<evidence type="ECO:0000256" key="1">
    <source>
        <dbReference type="ARBA" id="ARBA00004123"/>
    </source>
</evidence>
<feature type="compositionally biased region" description="Basic and acidic residues" evidence="4">
    <location>
        <begin position="367"/>
        <end position="397"/>
    </location>
</feature>
<gene>
    <name evidence="6" type="ORF">HHI36_001032</name>
</gene>
<comment type="subcellular location">
    <subcellularLocation>
        <location evidence="1">Nucleus</location>
    </subcellularLocation>
</comment>
<feature type="compositionally biased region" description="Basic and acidic residues" evidence="4">
    <location>
        <begin position="298"/>
        <end position="308"/>
    </location>
</feature>
<evidence type="ECO:0000313" key="7">
    <source>
        <dbReference type="Proteomes" id="UP001516400"/>
    </source>
</evidence>
<evidence type="ECO:0000256" key="2">
    <source>
        <dbReference type="ARBA" id="ARBA00023242"/>
    </source>
</evidence>
<feature type="coiled-coil region" evidence="3">
    <location>
        <begin position="76"/>
        <end position="103"/>
    </location>
</feature>
<dbReference type="PANTHER" id="PTHR15818">
    <property type="entry name" value="G PATCH AND KOW-CONTAINING"/>
    <property type="match status" value="1"/>
</dbReference>
<comment type="caution">
    <text evidence="6">The sequence shown here is derived from an EMBL/GenBank/DDBJ whole genome shotgun (WGS) entry which is preliminary data.</text>
</comment>
<feature type="region of interest" description="Disordered" evidence="4">
    <location>
        <begin position="298"/>
        <end position="437"/>
    </location>
</feature>
<dbReference type="InterPro" id="IPR045166">
    <property type="entry name" value="Spp2-like"/>
</dbReference>
<keyword evidence="3" id="KW-0175">Coiled coil</keyword>
<dbReference type="AlphaFoldDB" id="A0ABD2P719"/>
<dbReference type="Proteomes" id="UP001516400">
    <property type="component" value="Unassembled WGS sequence"/>
</dbReference>
<dbReference type="PANTHER" id="PTHR15818:SF2">
    <property type="entry name" value="G-PATCH DOMAIN AND KOW MOTIFS-CONTAINING PROTEIN"/>
    <property type="match status" value="1"/>
</dbReference>
<evidence type="ECO:0000256" key="3">
    <source>
        <dbReference type="SAM" id="Coils"/>
    </source>
</evidence>
<proteinExistence type="predicted"/>
<dbReference type="EMBL" id="JABFTP020000185">
    <property type="protein sequence ID" value="KAL3286527.1"/>
    <property type="molecule type" value="Genomic_DNA"/>
</dbReference>
<keyword evidence="7" id="KW-1185">Reference proteome</keyword>
<reference evidence="6 7" key="1">
    <citation type="journal article" date="2021" name="BMC Biol.">
        <title>Horizontally acquired antibacterial genes associated with adaptive radiation of ladybird beetles.</title>
        <authorList>
            <person name="Li H.S."/>
            <person name="Tang X.F."/>
            <person name="Huang Y.H."/>
            <person name="Xu Z.Y."/>
            <person name="Chen M.L."/>
            <person name="Du X.Y."/>
            <person name="Qiu B.Y."/>
            <person name="Chen P.T."/>
            <person name="Zhang W."/>
            <person name="Slipinski A."/>
            <person name="Escalona H.E."/>
            <person name="Waterhouse R.M."/>
            <person name="Zwick A."/>
            <person name="Pang H."/>
        </authorList>
    </citation>
    <scope>NUCLEOTIDE SEQUENCE [LARGE SCALE GENOMIC DNA]</scope>
    <source>
        <strain evidence="6">SYSU2018</strain>
    </source>
</reference>
<evidence type="ECO:0000256" key="4">
    <source>
        <dbReference type="SAM" id="MobiDB-lite"/>
    </source>
</evidence>
<evidence type="ECO:0000313" key="6">
    <source>
        <dbReference type="EMBL" id="KAL3286527.1"/>
    </source>
</evidence>
<dbReference type="Pfam" id="PF12656">
    <property type="entry name" value="G-patch_2"/>
    <property type="match status" value="1"/>
</dbReference>
<dbReference type="InterPro" id="IPR000467">
    <property type="entry name" value="G_patch_dom"/>
</dbReference>
<accession>A0ABD2P719</accession>
<dbReference type="GO" id="GO:0005634">
    <property type="term" value="C:nucleus"/>
    <property type="evidence" value="ECO:0007669"/>
    <property type="project" value="UniProtKB-SubCell"/>
</dbReference>
<keyword evidence="2" id="KW-0539">Nucleus</keyword>
<evidence type="ECO:0000259" key="5">
    <source>
        <dbReference type="PROSITE" id="PS50174"/>
    </source>
</evidence>
<organism evidence="6 7">
    <name type="scientific">Cryptolaemus montrouzieri</name>
    <dbReference type="NCBI Taxonomy" id="559131"/>
    <lineage>
        <taxon>Eukaryota</taxon>
        <taxon>Metazoa</taxon>
        <taxon>Ecdysozoa</taxon>
        <taxon>Arthropoda</taxon>
        <taxon>Hexapoda</taxon>
        <taxon>Insecta</taxon>
        <taxon>Pterygota</taxon>
        <taxon>Neoptera</taxon>
        <taxon>Endopterygota</taxon>
        <taxon>Coleoptera</taxon>
        <taxon>Polyphaga</taxon>
        <taxon>Cucujiformia</taxon>
        <taxon>Coccinelloidea</taxon>
        <taxon>Coccinellidae</taxon>
        <taxon>Scymninae</taxon>
        <taxon>Scymnini</taxon>
        <taxon>Cryptolaemus</taxon>
    </lineage>
</organism>